<proteinExistence type="predicted"/>
<feature type="domain" description="HNH nuclease" evidence="1">
    <location>
        <begin position="328"/>
        <end position="380"/>
    </location>
</feature>
<gene>
    <name evidence="2" type="ORF">Back2_02390</name>
</gene>
<dbReference type="InterPro" id="IPR002711">
    <property type="entry name" value="HNH"/>
</dbReference>
<evidence type="ECO:0000259" key="1">
    <source>
        <dbReference type="SMART" id="SM00507"/>
    </source>
</evidence>
<name>A0A3G9IC90_9ACTN</name>
<dbReference type="Gene3D" id="1.10.30.50">
    <property type="match status" value="1"/>
</dbReference>
<dbReference type="SMART" id="SM00507">
    <property type="entry name" value="HNHc"/>
    <property type="match status" value="1"/>
</dbReference>
<dbReference type="RefSeq" id="WP_164512424.1">
    <property type="nucleotide sequence ID" value="NZ_AP019307.1"/>
</dbReference>
<dbReference type="KEGG" id="nbe:Back2_02390"/>
<evidence type="ECO:0000313" key="3">
    <source>
        <dbReference type="Proteomes" id="UP000271573"/>
    </source>
</evidence>
<dbReference type="CDD" id="cd00085">
    <property type="entry name" value="HNHc"/>
    <property type="match status" value="1"/>
</dbReference>
<dbReference type="EMBL" id="AP019307">
    <property type="protein sequence ID" value="BBH15952.1"/>
    <property type="molecule type" value="Genomic_DNA"/>
</dbReference>
<protein>
    <recommendedName>
        <fullName evidence="1">HNH nuclease domain-containing protein</fullName>
    </recommendedName>
</protein>
<sequence>MTTLAATDRDTPADVLCAVVASREAARLAEVGSMIAAIEWADMHPAESLTHAATVPGTDRAIAIAGDGAPLVAEFALVELATALGRSAESARIWLGATMEIRFRLPRIWHALTHGSLEPWRARQIAAETIALPSGGADWVDAQVAHVAHTVGPAQLRRTVAEAVRRFDPDLAYEAAVAAAEDRHVTIHDREIIGGCVAMTAVLDVADARDLEAAVAKGAHEMLLHGSIGSLDVRRAQALGEIARHELALDLGAEGTGRDATVYIHVDRGALDAEYGDPAVARVEGGDFLIDIDRMREWLSVRGTRVSIRPVIDLEDDRISGGYGPSEVLREQVVLRDGRCVFPHCNRAARRADLDHIEPYASGGDTASSNLAPLCRLHHRAKTHGGWSYTTGAPGEYAWFGPHGQSFFTTRATTSPLAPPRQRTRP</sequence>
<dbReference type="GO" id="GO:0004519">
    <property type="term" value="F:endonuclease activity"/>
    <property type="evidence" value="ECO:0007669"/>
    <property type="project" value="InterPro"/>
</dbReference>
<dbReference type="InterPro" id="IPR003615">
    <property type="entry name" value="HNH_nuc"/>
</dbReference>
<accession>A0A3G9IC90</accession>
<dbReference type="Pfam" id="PF01844">
    <property type="entry name" value="HNH"/>
    <property type="match status" value="1"/>
</dbReference>
<organism evidence="2 3">
    <name type="scientific">Nocardioides baekrokdamisoli</name>
    <dbReference type="NCBI Taxonomy" id="1804624"/>
    <lineage>
        <taxon>Bacteria</taxon>
        <taxon>Bacillati</taxon>
        <taxon>Actinomycetota</taxon>
        <taxon>Actinomycetes</taxon>
        <taxon>Propionibacteriales</taxon>
        <taxon>Nocardioidaceae</taxon>
        <taxon>Nocardioides</taxon>
    </lineage>
</organism>
<dbReference type="GO" id="GO:0008270">
    <property type="term" value="F:zinc ion binding"/>
    <property type="evidence" value="ECO:0007669"/>
    <property type="project" value="InterPro"/>
</dbReference>
<reference evidence="2 3" key="1">
    <citation type="submission" date="2018-11" db="EMBL/GenBank/DDBJ databases">
        <title>Complete genome sequence of Nocardioides baekrokdamisoli strain KCTC 39748.</title>
        <authorList>
            <person name="Kang S.W."/>
            <person name="Lee K.C."/>
            <person name="Kim K.K."/>
            <person name="Kim J.S."/>
            <person name="Kim D.S."/>
            <person name="Ko S.H."/>
            <person name="Yang S.H."/>
            <person name="Shin Y.K."/>
            <person name="Lee J.S."/>
        </authorList>
    </citation>
    <scope>NUCLEOTIDE SEQUENCE [LARGE SCALE GENOMIC DNA]</scope>
    <source>
        <strain evidence="2 3">KCTC 39748</strain>
    </source>
</reference>
<dbReference type="Proteomes" id="UP000271573">
    <property type="component" value="Chromosome"/>
</dbReference>
<dbReference type="AlphaFoldDB" id="A0A3G9IC90"/>
<evidence type="ECO:0000313" key="2">
    <source>
        <dbReference type="EMBL" id="BBH15952.1"/>
    </source>
</evidence>
<dbReference type="GO" id="GO:0003676">
    <property type="term" value="F:nucleic acid binding"/>
    <property type="evidence" value="ECO:0007669"/>
    <property type="project" value="InterPro"/>
</dbReference>
<keyword evidence="3" id="KW-1185">Reference proteome</keyword>